<evidence type="ECO:0000313" key="3">
    <source>
        <dbReference type="Proteomes" id="UP000053235"/>
    </source>
</evidence>
<organism evidence="2 3">
    <name type="scientific">Roseibium alexandrii</name>
    <dbReference type="NCBI Taxonomy" id="388408"/>
    <lineage>
        <taxon>Bacteria</taxon>
        <taxon>Pseudomonadati</taxon>
        <taxon>Pseudomonadota</taxon>
        <taxon>Alphaproteobacteria</taxon>
        <taxon>Hyphomicrobiales</taxon>
        <taxon>Stappiaceae</taxon>
        <taxon>Roseibium</taxon>
    </lineage>
</organism>
<dbReference type="RefSeq" id="WP_055671047.1">
    <property type="nucleotide sequence ID" value="NZ_CXWD01000004.1"/>
</dbReference>
<sequence length="325" mass="30245">MRRYSSQDNAAADTSGGTFAISSAFGPGSNGYMRRKLFVAAGAYSWTAPQTGKVKVYAIGPGGGGGQRRPGAGGGLAEIELDINAGDVLSVTVGPGGLGTIHNVDGNNGGTTTVVCAAQGLNLVANGGEGGKAAGAAGGTATGGDVNRTGGSGGAVVSPTILGGGSSGGPRGDGFEAAAEGGSGWGGPSNNGTGASSHFPGRSSTLDETAVSGLFSKGGIAFDQTYGYSDPFGQSAVWWDLDDMDGGGGALSKSMGAEGGTGAGGGGSVSFQLGGNGGFGGGGGAAQVGGNGGNGGGGGAGGSTAGGATGGRGGDGAVIIYFNPI</sequence>
<accession>A0A0M6ZWE2</accession>
<dbReference type="Proteomes" id="UP000053235">
    <property type="component" value="Unassembled WGS sequence"/>
</dbReference>
<proteinExistence type="predicted"/>
<feature type="region of interest" description="Disordered" evidence="1">
    <location>
        <begin position="165"/>
        <end position="204"/>
    </location>
</feature>
<protein>
    <submittedName>
        <fullName evidence="2">Uncharacterized protein</fullName>
    </submittedName>
</protein>
<name>A0A0M6ZWE2_9HYPH</name>
<evidence type="ECO:0000313" key="2">
    <source>
        <dbReference type="EMBL" id="CTQ67089.1"/>
    </source>
</evidence>
<reference evidence="3" key="1">
    <citation type="submission" date="2015-07" db="EMBL/GenBank/DDBJ databases">
        <authorList>
            <person name="Rodrigo-Torres Lidia"/>
            <person name="Arahal R.David."/>
        </authorList>
    </citation>
    <scope>NUCLEOTIDE SEQUENCE [LARGE SCALE GENOMIC DNA]</scope>
    <source>
        <strain evidence="3">CECT 5112</strain>
    </source>
</reference>
<keyword evidence="3" id="KW-1185">Reference proteome</keyword>
<dbReference type="AlphaFoldDB" id="A0A0M6ZWE2"/>
<gene>
    <name evidence="2" type="ORF">LAX5112_01208</name>
</gene>
<dbReference type="EMBL" id="CXWD01000004">
    <property type="protein sequence ID" value="CTQ67089.1"/>
    <property type="molecule type" value="Genomic_DNA"/>
</dbReference>
<evidence type="ECO:0000256" key="1">
    <source>
        <dbReference type="SAM" id="MobiDB-lite"/>
    </source>
</evidence>
<dbReference type="STRING" id="388408.LAX5112_01208"/>